<sequence length="108" mass="11997">MEIPSGRVLVQAQAAVPVPPILASTSCEPNVPLPDKFNGDRVECHGFLNQFCFLLMFLLSGETLKWVSLLLEMSNPFLEHFENFVQAMAGICLDPHWECTAEAILHAL</sequence>
<organism evidence="1 2">
    <name type="scientific">Terrapene triunguis</name>
    <name type="common">Three-toed box turtle</name>
    <dbReference type="NCBI Taxonomy" id="2587831"/>
    <lineage>
        <taxon>Eukaryota</taxon>
        <taxon>Metazoa</taxon>
        <taxon>Chordata</taxon>
        <taxon>Craniata</taxon>
        <taxon>Vertebrata</taxon>
        <taxon>Euteleostomi</taxon>
        <taxon>Archelosauria</taxon>
        <taxon>Testudinata</taxon>
        <taxon>Testudines</taxon>
        <taxon>Cryptodira</taxon>
        <taxon>Durocryptodira</taxon>
        <taxon>Testudinoidea</taxon>
        <taxon>Emydidae</taxon>
        <taxon>Terrapene</taxon>
    </lineage>
</organism>
<dbReference type="Ensembl" id="ENSTMTT00000007303.1">
    <property type="protein sequence ID" value="ENSTMTP00000007066.1"/>
    <property type="gene ID" value="ENSTMTG00000005160.1"/>
</dbReference>
<keyword evidence="2" id="KW-1185">Reference proteome</keyword>
<proteinExistence type="predicted"/>
<reference evidence="1" key="2">
    <citation type="submission" date="2025-09" db="UniProtKB">
        <authorList>
            <consortium name="Ensembl"/>
        </authorList>
    </citation>
    <scope>IDENTIFICATION</scope>
</reference>
<dbReference type="PROSITE" id="PS51257">
    <property type="entry name" value="PROKAR_LIPOPROTEIN"/>
    <property type="match status" value="1"/>
</dbReference>
<dbReference type="Proteomes" id="UP000472274">
    <property type="component" value="Unplaced"/>
</dbReference>
<accession>A0A674ICE8</accession>
<evidence type="ECO:0000313" key="2">
    <source>
        <dbReference type="Proteomes" id="UP000472274"/>
    </source>
</evidence>
<reference evidence="1" key="1">
    <citation type="submission" date="2025-08" db="UniProtKB">
        <authorList>
            <consortium name="Ensembl"/>
        </authorList>
    </citation>
    <scope>IDENTIFICATION</scope>
</reference>
<protein>
    <recommendedName>
        <fullName evidence="3">DUF4939 domain-containing protein</fullName>
    </recommendedName>
</protein>
<evidence type="ECO:0000313" key="1">
    <source>
        <dbReference type="Ensembl" id="ENSTMTP00000007066.1"/>
    </source>
</evidence>
<evidence type="ECO:0008006" key="3">
    <source>
        <dbReference type="Google" id="ProtNLM"/>
    </source>
</evidence>
<dbReference type="AlphaFoldDB" id="A0A674ICE8"/>
<name>A0A674ICE8_9SAUR</name>
<dbReference type="InParanoid" id="A0A674ICE8"/>